<evidence type="ECO:0000256" key="4">
    <source>
        <dbReference type="ARBA" id="ARBA00022692"/>
    </source>
</evidence>
<dbReference type="GO" id="GO:0005794">
    <property type="term" value="C:Golgi apparatus"/>
    <property type="evidence" value="ECO:0007669"/>
    <property type="project" value="TreeGrafter"/>
</dbReference>
<evidence type="ECO:0000256" key="5">
    <source>
        <dbReference type="ARBA" id="ARBA00022989"/>
    </source>
</evidence>
<dbReference type="PANTHER" id="PTHR22883:SF301">
    <property type="entry name" value="PALMITOYLTRANSFERASE ZDHHC12"/>
    <property type="match status" value="1"/>
</dbReference>
<evidence type="ECO:0000313" key="13">
    <source>
        <dbReference type="Proteomes" id="UP001177140"/>
    </source>
</evidence>
<keyword evidence="3 10" id="KW-0808">Transferase</keyword>
<feature type="transmembrane region" description="Helical" evidence="10">
    <location>
        <begin position="69"/>
        <end position="88"/>
    </location>
</feature>
<evidence type="ECO:0000256" key="6">
    <source>
        <dbReference type="ARBA" id="ARBA00023136"/>
    </source>
</evidence>
<evidence type="ECO:0000259" key="11">
    <source>
        <dbReference type="Pfam" id="PF01529"/>
    </source>
</evidence>
<dbReference type="GO" id="GO:0019706">
    <property type="term" value="F:protein-cysteine S-palmitoyltransferase activity"/>
    <property type="evidence" value="ECO:0007669"/>
    <property type="project" value="UniProtKB-EC"/>
</dbReference>
<comment type="subcellular location">
    <subcellularLocation>
        <location evidence="1">Endomembrane system</location>
        <topology evidence="1">Multi-pass membrane protein</topology>
    </subcellularLocation>
</comment>
<evidence type="ECO:0000256" key="2">
    <source>
        <dbReference type="ARBA" id="ARBA00008574"/>
    </source>
</evidence>
<name>A0AA41S251_PAPNU</name>
<keyword evidence="8" id="KW-0449">Lipoprotein</keyword>
<accession>A0AA41S251</accession>
<gene>
    <name evidence="12" type="ORF">MKW94_025342</name>
</gene>
<dbReference type="EC" id="2.3.1.225" evidence="10"/>
<comment type="domain">
    <text evidence="10">The DHHC domain is required for palmitoyltransferase activity.</text>
</comment>
<evidence type="ECO:0000256" key="9">
    <source>
        <dbReference type="ARBA" id="ARBA00023315"/>
    </source>
</evidence>
<keyword evidence="7" id="KW-0564">Palmitate</keyword>
<dbReference type="InterPro" id="IPR039859">
    <property type="entry name" value="PFA4/ZDH16/20/ERF2-like"/>
</dbReference>
<comment type="caution">
    <text evidence="12">The sequence shown here is derived from an EMBL/GenBank/DDBJ whole genome shotgun (WGS) entry which is preliminary data.</text>
</comment>
<feature type="transmembrane region" description="Helical" evidence="10">
    <location>
        <begin position="37"/>
        <end position="57"/>
    </location>
</feature>
<sequence>MTNIGFCSPIRGFRDTICGCCSTIIPCLADPETRSSWGLKASLVMLHLLYVGVLFIFDKDLIRKTVEEPWYTAAYLFVLLATLAQYFITAGTSPGYVLDSMRAVNDAHAAFRKASESKQSASNGDTSLTISVEGDQFGRTGSFNSPWTKLVMDMYPPGSSVRTWTCSHCNIVQPPRAKHCHDCDKCVLKFDHHCVWLGTCIGQDNHFRFWWYIFEENILCFWTVILYISFLRSHTPRAWWIDAIMILFLATLIMCTIFIFLLLIFHNYLILTNQTTFELVRKRRIPYLRGVPAKVFPFSKGICRNISEFCCTWGKHNMESVPPLEELEERSRPYTCSDVLCCRCC</sequence>
<reference evidence="12" key="1">
    <citation type="submission" date="2022-03" db="EMBL/GenBank/DDBJ databases">
        <title>A functionally conserved STORR gene fusion in Papaver species that diverged 16.8 million years ago.</title>
        <authorList>
            <person name="Catania T."/>
        </authorList>
    </citation>
    <scope>NUCLEOTIDE SEQUENCE</scope>
    <source>
        <strain evidence="12">S-191538</strain>
    </source>
</reference>
<dbReference type="Proteomes" id="UP001177140">
    <property type="component" value="Unassembled WGS sequence"/>
</dbReference>
<evidence type="ECO:0000313" key="12">
    <source>
        <dbReference type="EMBL" id="MCL7028692.1"/>
    </source>
</evidence>
<dbReference type="EMBL" id="JAJJMA010082366">
    <property type="protein sequence ID" value="MCL7028692.1"/>
    <property type="molecule type" value="Genomic_DNA"/>
</dbReference>
<keyword evidence="13" id="KW-1185">Reference proteome</keyword>
<keyword evidence="9 10" id="KW-0012">Acyltransferase</keyword>
<feature type="transmembrane region" description="Helical" evidence="10">
    <location>
        <begin position="209"/>
        <end position="231"/>
    </location>
</feature>
<evidence type="ECO:0000256" key="8">
    <source>
        <dbReference type="ARBA" id="ARBA00023288"/>
    </source>
</evidence>
<organism evidence="12 13">
    <name type="scientific">Papaver nudicaule</name>
    <name type="common">Iceland poppy</name>
    <dbReference type="NCBI Taxonomy" id="74823"/>
    <lineage>
        <taxon>Eukaryota</taxon>
        <taxon>Viridiplantae</taxon>
        <taxon>Streptophyta</taxon>
        <taxon>Embryophyta</taxon>
        <taxon>Tracheophyta</taxon>
        <taxon>Spermatophyta</taxon>
        <taxon>Magnoliopsida</taxon>
        <taxon>Ranunculales</taxon>
        <taxon>Papaveraceae</taxon>
        <taxon>Papaveroideae</taxon>
        <taxon>Papaver</taxon>
    </lineage>
</organism>
<evidence type="ECO:0000256" key="1">
    <source>
        <dbReference type="ARBA" id="ARBA00004127"/>
    </source>
</evidence>
<comment type="catalytic activity">
    <reaction evidence="10">
        <text>L-cysteinyl-[protein] + hexadecanoyl-CoA = S-hexadecanoyl-L-cysteinyl-[protein] + CoA</text>
        <dbReference type="Rhea" id="RHEA:36683"/>
        <dbReference type="Rhea" id="RHEA-COMP:10131"/>
        <dbReference type="Rhea" id="RHEA-COMP:11032"/>
        <dbReference type="ChEBI" id="CHEBI:29950"/>
        <dbReference type="ChEBI" id="CHEBI:57287"/>
        <dbReference type="ChEBI" id="CHEBI:57379"/>
        <dbReference type="ChEBI" id="CHEBI:74151"/>
        <dbReference type="EC" id="2.3.1.225"/>
    </reaction>
</comment>
<feature type="domain" description="Palmitoyltransferase DHHC" evidence="11">
    <location>
        <begin position="165"/>
        <end position="282"/>
    </location>
</feature>
<keyword evidence="5 10" id="KW-1133">Transmembrane helix</keyword>
<evidence type="ECO:0000256" key="10">
    <source>
        <dbReference type="RuleBase" id="RU079119"/>
    </source>
</evidence>
<dbReference type="GO" id="GO:0006612">
    <property type="term" value="P:protein targeting to membrane"/>
    <property type="evidence" value="ECO:0007669"/>
    <property type="project" value="TreeGrafter"/>
</dbReference>
<keyword evidence="4 10" id="KW-0812">Transmembrane</keyword>
<dbReference type="InterPro" id="IPR001594">
    <property type="entry name" value="Palmitoyltrfase_DHHC"/>
</dbReference>
<dbReference type="PROSITE" id="PS50216">
    <property type="entry name" value="DHHC"/>
    <property type="match status" value="1"/>
</dbReference>
<dbReference type="GO" id="GO:0005783">
    <property type="term" value="C:endoplasmic reticulum"/>
    <property type="evidence" value="ECO:0007669"/>
    <property type="project" value="TreeGrafter"/>
</dbReference>
<dbReference type="Pfam" id="PF01529">
    <property type="entry name" value="DHHC"/>
    <property type="match status" value="1"/>
</dbReference>
<evidence type="ECO:0000256" key="7">
    <source>
        <dbReference type="ARBA" id="ARBA00023139"/>
    </source>
</evidence>
<evidence type="ECO:0000256" key="3">
    <source>
        <dbReference type="ARBA" id="ARBA00022679"/>
    </source>
</evidence>
<comment type="similarity">
    <text evidence="2 10">Belongs to the DHHC palmitoyltransferase family.</text>
</comment>
<dbReference type="AlphaFoldDB" id="A0AA41S251"/>
<dbReference type="PANTHER" id="PTHR22883">
    <property type="entry name" value="ZINC FINGER DHHC DOMAIN CONTAINING PROTEIN"/>
    <property type="match status" value="1"/>
</dbReference>
<proteinExistence type="inferred from homology"/>
<protein>
    <recommendedName>
        <fullName evidence="10">S-acyltransferase</fullName>
        <ecNumber evidence="10">2.3.1.225</ecNumber>
    </recommendedName>
    <alternativeName>
        <fullName evidence="10">Palmitoyltransferase</fullName>
    </alternativeName>
</protein>
<keyword evidence="6 10" id="KW-0472">Membrane</keyword>
<feature type="transmembrane region" description="Helical" evidence="10">
    <location>
        <begin position="243"/>
        <end position="265"/>
    </location>
</feature>